<name>A0ABN9QN11_9DINO</name>
<accession>A0ABN9QN11</accession>
<gene>
    <name evidence="2" type="ORF">PCOR1329_LOCUS11581</name>
</gene>
<dbReference type="Proteomes" id="UP001189429">
    <property type="component" value="Unassembled WGS sequence"/>
</dbReference>
<feature type="region of interest" description="Disordered" evidence="1">
    <location>
        <begin position="224"/>
        <end position="311"/>
    </location>
</feature>
<sequence length="311" mass="32016">MASTAARAHEARIARRFRAWLLEGLAARARPGARPAAGGAQLCGACLADDDEERGAESPRAAQGPGLASACLCCAWLWLLAWRGLGAAWGHAAALGRPAAAARAAQAEFDRAFPSDVRDEAEPDGTRRRVLTIRCPGVQHEDISVESVCNGCAVAIARGGPGGGPGGGCSRLFQWQLSEGLFSLVDELARFEHGGVLHLVLRESPSQGRRAVCLPQLFRLDAGEEGACGDSSGPDEGSEVGEAPSAAGSEVNGDHPESDAAYDEDARSDSSQVSGGDPPSGAASVDGWEKVGACSDGEEGLAEVRPGAWPL</sequence>
<evidence type="ECO:0000313" key="3">
    <source>
        <dbReference type="Proteomes" id="UP001189429"/>
    </source>
</evidence>
<feature type="compositionally biased region" description="Basic and acidic residues" evidence="1">
    <location>
        <begin position="252"/>
        <end position="268"/>
    </location>
</feature>
<evidence type="ECO:0000313" key="2">
    <source>
        <dbReference type="EMBL" id="CAK0804909.1"/>
    </source>
</evidence>
<reference evidence="2" key="1">
    <citation type="submission" date="2023-10" db="EMBL/GenBank/DDBJ databases">
        <authorList>
            <person name="Chen Y."/>
            <person name="Shah S."/>
            <person name="Dougan E. K."/>
            <person name="Thang M."/>
            <person name="Chan C."/>
        </authorList>
    </citation>
    <scope>NUCLEOTIDE SEQUENCE [LARGE SCALE GENOMIC DNA]</scope>
</reference>
<protein>
    <recommendedName>
        <fullName evidence="4">SHSP domain-containing protein</fullName>
    </recommendedName>
</protein>
<evidence type="ECO:0000256" key="1">
    <source>
        <dbReference type="SAM" id="MobiDB-lite"/>
    </source>
</evidence>
<evidence type="ECO:0008006" key="4">
    <source>
        <dbReference type="Google" id="ProtNLM"/>
    </source>
</evidence>
<dbReference type="EMBL" id="CAUYUJ010003337">
    <property type="protein sequence ID" value="CAK0804909.1"/>
    <property type="molecule type" value="Genomic_DNA"/>
</dbReference>
<keyword evidence="3" id="KW-1185">Reference proteome</keyword>
<proteinExistence type="predicted"/>
<comment type="caution">
    <text evidence="2">The sequence shown here is derived from an EMBL/GenBank/DDBJ whole genome shotgun (WGS) entry which is preliminary data.</text>
</comment>
<organism evidence="2 3">
    <name type="scientific">Prorocentrum cordatum</name>
    <dbReference type="NCBI Taxonomy" id="2364126"/>
    <lineage>
        <taxon>Eukaryota</taxon>
        <taxon>Sar</taxon>
        <taxon>Alveolata</taxon>
        <taxon>Dinophyceae</taxon>
        <taxon>Prorocentrales</taxon>
        <taxon>Prorocentraceae</taxon>
        <taxon>Prorocentrum</taxon>
    </lineage>
</organism>